<sequence length="103" mass="11697">MAESSSQGSSSGPIVKSLKIVLYVFLVIFVAKVYLRDPEYRYVEVCYFPHKVFQLAWIDAWGLFVPDDSASYLSHASDVSDFFLSCTQHAAGWEWLRSIGTHQ</sequence>
<dbReference type="EMBL" id="LT599584">
    <property type="protein sequence ID" value="SBW84643.1"/>
    <property type="molecule type" value="Genomic_DNA"/>
</dbReference>
<evidence type="ECO:0000313" key="3">
    <source>
        <dbReference type="Proteomes" id="UP000245431"/>
    </source>
</evidence>
<dbReference type="AlphaFoldDB" id="A0A1D3K8E0"/>
<protein>
    <submittedName>
        <fullName evidence="2">Uncharacterized protein</fullName>
    </submittedName>
</protein>
<dbReference type="Proteomes" id="UP000245431">
    <property type="component" value="Chromosome PVE_r2"/>
</dbReference>
<name>A0A1D3K8E0_PSEVE</name>
<gene>
    <name evidence="2" type="ORF">PVE_R2G0617</name>
</gene>
<feature type="transmembrane region" description="Helical" evidence="1">
    <location>
        <begin position="20"/>
        <end position="35"/>
    </location>
</feature>
<evidence type="ECO:0000256" key="1">
    <source>
        <dbReference type="SAM" id="Phobius"/>
    </source>
</evidence>
<keyword evidence="1" id="KW-0472">Membrane</keyword>
<keyword evidence="1" id="KW-1133">Transmembrane helix</keyword>
<keyword evidence="1" id="KW-0812">Transmembrane</keyword>
<reference evidence="3" key="1">
    <citation type="submission" date="2016-07" db="EMBL/GenBank/DDBJ databases">
        <authorList>
            <person name="Florea S."/>
            <person name="Webb J.S."/>
            <person name="Jaromczyk J."/>
            <person name="Schardl C.L."/>
        </authorList>
    </citation>
    <scope>NUCLEOTIDE SEQUENCE [LARGE SCALE GENOMIC DNA]</scope>
    <source>
        <strain evidence="3">1YdBTEX2</strain>
    </source>
</reference>
<proteinExistence type="predicted"/>
<accession>A0A1D3K8E0</accession>
<evidence type="ECO:0000313" key="2">
    <source>
        <dbReference type="EMBL" id="SBW84643.1"/>
    </source>
</evidence>
<organism evidence="2 3">
    <name type="scientific">Pseudomonas veronii 1YdBTEX2</name>
    <dbReference type="NCBI Taxonomy" id="1295141"/>
    <lineage>
        <taxon>Bacteria</taxon>
        <taxon>Pseudomonadati</taxon>
        <taxon>Pseudomonadota</taxon>
        <taxon>Gammaproteobacteria</taxon>
        <taxon>Pseudomonadales</taxon>
        <taxon>Pseudomonadaceae</taxon>
        <taxon>Pseudomonas</taxon>
    </lineage>
</organism>